<keyword evidence="2" id="KW-0812">Transmembrane</keyword>
<evidence type="ECO:0000256" key="1">
    <source>
        <dbReference type="SAM" id="MobiDB-lite"/>
    </source>
</evidence>
<feature type="transmembrane region" description="Helical" evidence="2">
    <location>
        <begin position="20"/>
        <end position="39"/>
    </location>
</feature>
<dbReference type="PANTHER" id="PTHR30441">
    <property type="entry name" value="DUF748 DOMAIN-CONTAINING PROTEIN"/>
    <property type="match status" value="1"/>
</dbReference>
<evidence type="ECO:0000313" key="4">
    <source>
        <dbReference type="EMBL" id="CAP57733.1"/>
    </source>
</evidence>
<reference evidence="4 5" key="1">
    <citation type="journal article" date="2009" name="BMC Genomics">
        <title>Complete genome sequence of the sugarcane nitrogen-fixing endophyte Gluconacetobacter diazotrophicus Pal5.</title>
        <authorList>
            <person name="Bertalan M."/>
            <person name="Albano R."/>
            <person name="Padua V."/>
            <person name="Rouws L."/>
            <person name="Rojas C."/>
            <person name="Hemerly A."/>
            <person name="Teixeira K."/>
            <person name="Schwab S."/>
            <person name="Araujo J."/>
            <person name="Oliveira A."/>
            <person name="Franca L."/>
            <person name="Magalhaes V."/>
            <person name="Alqueres S."/>
            <person name="Cardoso A."/>
            <person name="Almeida W."/>
            <person name="Loureiro M.M."/>
            <person name="Nogueira E."/>
            <person name="Cidade D."/>
            <person name="Oliveira D."/>
            <person name="Simao T."/>
            <person name="Macedo J."/>
            <person name="Valadao A."/>
            <person name="Dreschsel M."/>
            <person name="Freitas F."/>
            <person name="Vidal M."/>
            <person name="Guedes H."/>
            <person name="Rodrigues E."/>
            <person name="Meneses C."/>
            <person name="Brioso P."/>
            <person name="Pozzer L."/>
            <person name="Figueiredo D."/>
            <person name="Montano H."/>
            <person name="Junior J."/>
            <person name="Filho G."/>
            <person name="Flores V."/>
            <person name="Ferreira B."/>
            <person name="Branco A."/>
            <person name="Gonzalez P."/>
            <person name="Guillobel H."/>
            <person name="Lemos M."/>
            <person name="Seibel L."/>
            <person name="Macedo J."/>
            <person name="Alves-Ferreira M."/>
            <person name="Sachetto-Martins G."/>
            <person name="Coelho A."/>
            <person name="Santos E."/>
            <person name="Amaral G."/>
            <person name="Neves A."/>
            <person name="Pacheco A.B."/>
            <person name="Carvalho D."/>
            <person name="Lery L."/>
            <person name="Bisch P."/>
            <person name="Rossle S.C."/>
            <person name="Urmenyi T."/>
            <person name="Kruger W.V."/>
            <person name="Martins O."/>
            <person name="Baldani J.I."/>
            <person name="Ferreira P.C."/>
        </authorList>
    </citation>
    <scope>NUCLEOTIDE SEQUENCE [LARGE SCALE GENOMIC DNA]</scope>
    <source>
        <strain evidence="5">ATCC 49037 / DSM 5601 / CCUG 37298 / CIP 103539 / LMG 7603 / PAl5</strain>
    </source>
</reference>
<dbReference type="GO" id="GO:0090313">
    <property type="term" value="P:regulation of protein targeting to membrane"/>
    <property type="evidence" value="ECO:0007669"/>
    <property type="project" value="TreeGrafter"/>
</dbReference>
<dbReference type="Proteomes" id="UP000001176">
    <property type="component" value="Chromosome"/>
</dbReference>
<keyword evidence="2" id="KW-1133">Transmembrane helix</keyword>
<organism evidence="4 5">
    <name type="scientific">Gluconacetobacter diazotrophicus (strain ATCC 49037 / DSM 5601 / CCUG 37298 / CIP 103539 / LMG 7603 / PAl5)</name>
    <dbReference type="NCBI Taxonomy" id="272568"/>
    <lineage>
        <taxon>Bacteria</taxon>
        <taxon>Pseudomonadati</taxon>
        <taxon>Pseudomonadota</taxon>
        <taxon>Alphaproteobacteria</taxon>
        <taxon>Acetobacterales</taxon>
        <taxon>Acetobacteraceae</taxon>
        <taxon>Gluconacetobacter</taxon>
    </lineage>
</organism>
<dbReference type="OrthoDB" id="5749006at2"/>
<dbReference type="GO" id="GO:0005886">
    <property type="term" value="C:plasma membrane"/>
    <property type="evidence" value="ECO:0007669"/>
    <property type="project" value="TreeGrafter"/>
</dbReference>
<keyword evidence="2" id="KW-0472">Membrane</keyword>
<name>A9H9N9_GLUDA</name>
<dbReference type="EMBL" id="AM889285">
    <property type="protein sequence ID" value="CAP57733.1"/>
    <property type="molecule type" value="Genomic_DNA"/>
</dbReference>
<dbReference type="KEGG" id="gdi:GDI3790"/>
<protein>
    <submittedName>
        <fullName evidence="4">Putative outer membrane biogenesis protein</fullName>
    </submittedName>
</protein>
<dbReference type="PANTHER" id="PTHR30441:SF4">
    <property type="entry name" value="PROTEIN ASMA"/>
    <property type="match status" value="1"/>
</dbReference>
<dbReference type="AlphaFoldDB" id="A9H9N9"/>
<keyword evidence="5" id="KW-1185">Reference proteome</keyword>
<proteinExistence type="predicted"/>
<dbReference type="InterPro" id="IPR052894">
    <property type="entry name" value="AsmA-related"/>
</dbReference>
<dbReference type="Pfam" id="PF05170">
    <property type="entry name" value="AsmA"/>
    <property type="match status" value="1"/>
</dbReference>
<evidence type="ECO:0000259" key="3">
    <source>
        <dbReference type="Pfam" id="PF05170"/>
    </source>
</evidence>
<accession>A9H9N9</accession>
<gene>
    <name evidence="4" type="primary">AsmA</name>
    <name evidence="4" type="ordered locus">GDI3790</name>
</gene>
<feature type="domain" description="AsmA" evidence="3">
    <location>
        <begin position="208"/>
        <end position="552"/>
    </location>
</feature>
<sequence>MSKAPSSRPTGPRRGLRPWLIGLGSLVALIVVLILVWSWDWFIPLVDSRASAALHRRTTIAHLHVRLGRIVTVTADDLTIDQPAGFEDEKQPFATARHATVAIDAWDWLRHGTLSLPLIALDGPRADIVRRKDGPGNATTSNTTMGPPAQPGAPATKWPTIGELRITDGALRVADAPLRAEMAATLHTTPPNPAEGDRGRIVVDATGRYAAQPMTLHAVGGALLGLMDPAHPYPLDVTVRNGPTTAALAGTIDDPFHFAGARLTLHFNGPDMSLLYPLTGIPIPVTPAYDLTGRLDYSRRMIRFTDLRGRLGSSDIGGAISVNPHQAVPFVDATLHSHRVDLVDLGGFIGARRKGAKTPAEQAAEAKDPNVLPDTPVNIPKLRAINAHMVYHGDHIENRRVPLDNIDADIRIDSGTIDVRRLNFAVGNGTLASVVTLTPAAGGFAARARLDFAHIDLSRIMQATTGTGARGIIGGHATLAATGNSLASLLAHGTGGLTLVLDQGGDLSALLPDMLGLRLGNAVLSALGLPQKTDVQCFIADLPLNEGIVQTRTLLLQTGSTRTLGSGTIDLRRNAIDYALTTRSLHFTVASLPGAFHITGPLKDPTVLPGAEVIGRAAAAAGLGVVMPPLALLPTIQFGVGEGSVCARAVQEANANPAAGIAPGALSHPRKRRR</sequence>
<feature type="region of interest" description="Disordered" evidence="1">
    <location>
        <begin position="133"/>
        <end position="157"/>
    </location>
</feature>
<evidence type="ECO:0000256" key="2">
    <source>
        <dbReference type="SAM" id="Phobius"/>
    </source>
</evidence>
<dbReference type="RefSeq" id="WP_012228571.1">
    <property type="nucleotide sequence ID" value="NC_010125.1"/>
</dbReference>
<evidence type="ECO:0000313" key="5">
    <source>
        <dbReference type="Proteomes" id="UP000001176"/>
    </source>
</evidence>
<dbReference type="InterPro" id="IPR007844">
    <property type="entry name" value="AsmA"/>
</dbReference>